<feature type="transmembrane region" description="Helical" evidence="1">
    <location>
        <begin position="423"/>
        <end position="442"/>
    </location>
</feature>
<keyword evidence="1" id="KW-0472">Membrane</keyword>
<dbReference type="GO" id="GO:0006355">
    <property type="term" value="P:regulation of DNA-templated transcription"/>
    <property type="evidence" value="ECO:0007669"/>
    <property type="project" value="TreeGrafter"/>
</dbReference>
<keyword evidence="4" id="KW-1185">Reference proteome</keyword>
<keyword evidence="3" id="KW-0430">Lectin</keyword>
<proteinExistence type="predicted"/>
<dbReference type="EMBL" id="FNNJ01000001">
    <property type="protein sequence ID" value="SDW35170.1"/>
    <property type="molecule type" value="Genomic_DNA"/>
</dbReference>
<keyword evidence="2" id="KW-0732">Signal</keyword>
<evidence type="ECO:0000256" key="1">
    <source>
        <dbReference type="SAM" id="Phobius"/>
    </source>
</evidence>
<dbReference type="Proteomes" id="UP000199595">
    <property type="component" value="Unassembled WGS sequence"/>
</dbReference>
<dbReference type="PANTHER" id="PTHR35807:SF1">
    <property type="entry name" value="TRANSCRIPTIONAL REGULATOR REDD"/>
    <property type="match status" value="1"/>
</dbReference>
<dbReference type="Pfam" id="PF13385">
    <property type="entry name" value="Laminin_G_3"/>
    <property type="match status" value="2"/>
</dbReference>
<dbReference type="OrthoDB" id="9801383at2"/>
<dbReference type="AlphaFoldDB" id="A0A1H2SUB8"/>
<name>A0A1H2SUB8_9FLAO</name>
<protein>
    <submittedName>
        <fullName evidence="3">Concanavalin A-like lectin/glucanases superfamily protein</fullName>
    </submittedName>
</protein>
<feature type="chain" id="PRO_5011679078" evidence="2">
    <location>
        <begin position="20"/>
        <end position="692"/>
    </location>
</feature>
<dbReference type="GO" id="GO:0004553">
    <property type="term" value="F:hydrolase activity, hydrolyzing O-glycosyl compounds"/>
    <property type="evidence" value="ECO:0007669"/>
    <property type="project" value="UniProtKB-ARBA"/>
</dbReference>
<dbReference type="STRING" id="762486.SAMN05444411_101542"/>
<reference evidence="3 4" key="1">
    <citation type="submission" date="2016-10" db="EMBL/GenBank/DDBJ databases">
        <authorList>
            <person name="de Groot N.N."/>
        </authorList>
    </citation>
    <scope>NUCLEOTIDE SEQUENCE [LARGE SCALE GENOMIC DNA]</scope>
    <source>
        <strain evidence="3 4">DSM 24956</strain>
    </source>
</reference>
<feature type="signal peptide" evidence="2">
    <location>
        <begin position="1"/>
        <end position="19"/>
    </location>
</feature>
<dbReference type="GO" id="GO:0030246">
    <property type="term" value="F:carbohydrate binding"/>
    <property type="evidence" value="ECO:0007669"/>
    <property type="project" value="UniProtKB-KW"/>
</dbReference>
<dbReference type="InterPro" id="IPR013320">
    <property type="entry name" value="ConA-like_dom_sf"/>
</dbReference>
<evidence type="ECO:0000256" key="2">
    <source>
        <dbReference type="SAM" id="SignalP"/>
    </source>
</evidence>
<dbReference type="PANTHER" id="PTHR35807">
    <property type="entry name" value="TRANSCRIPTIONAL REGULATOR REDD-RELATED"/>
    <property type="match status" value="1"/>
</dbReference>
<accession>A0A1H2SUB8</accession>
<organism evidence="3 4">
    <name type="scientific">Lutibacter oricola</name>
    <dbReference type="NCBI Taxonomy" id="762486"/>
    <lineage>
        <taxon>Bacteria</taxon>
        <taxon>Pseudomonadati</taxon>
        <taxon>Bacteroidota</taxon>
        <taxon>Flavobacteriia</taxon>
        <taxon>Flavobacteriales</taxon>
        <taxon>Flavobacteriaceae</taxon>
        <taxon>Lutibacter</taxon>
    </lineage>
</organism>
<dbReference type="Gene3D" id="2.60.120.200">
    <property type="match status" value="2"/>
</dbReference>
<dbReference type="SUPFAM" id="SSF49899">
    <property type="entry name" value="Concanavalin A-like lectins/glucanases"/>
    <property type="match status" value="2"/>
</dbReference>
<evidence type="ECO:0000313" key="4">
    <source>
        <dbReference type="Proteomes" id="UP000199595"/>
    </source>
</evidence>
<keyword evidence="1" id="KW-1133">Transmembrane helix</keyword>
<dbReference type="GO" id="GO:0005975">
    <property type="term" value="P:carbohydrate metabolic process"/>
    <property type="evidence" value="ECO:0007669"/>
    <property type="project" value="UniProtKB-ARBA"/>
</dbReference>
<dbReference type="RefSeq" id="WP_090119434.1">
    <property type="nucleotide sequence ID" value="NZ_FNNJ01000001.1"/>
</dbReference>
<gene>
    <name evidence="3" type="ORF">SAMN05444411_101542</name>
</gene>
<evidence type="ECO:0000313" key="3">
    <source>
        <dbReference type="EMBL" id="SDW35170.1"/>
    </source>
</evidence>
<dbReference type="InterPro" id="IPR051677">
    <property type="entry name" value="AfsR-DnrI-RedD_regulator"/>
</dbReference>
<keyword evidence="1" id="KW-0812">Transmembrane</keyword>
<sequence>MRLATLLFFVSILTVTLHAQNSEDAPFFSEDLFTQSNQVESNLKPNSNDAVRGRVADFLVEADSCFTIQSNKRSKDISVSFWFLPKQLDVHSGTLIGEDGVFYFRYLSNRQIQFNHFHKADINTESLLSNNVWQHLGFTLSKNGSLTIYFNGEPVLKETISSNWWKQKASKLIIGNDRYGVKAEGSIDRLKIWDRTLTAKEFKNDFETSSFQTNLYHKLQAYLPLQGNFEDQSLESKDIELVRDIDFVNDSEKGIVANFNKETSLLKIKNLKFDKQLTISAWINPVKQEGVMGIAGNKDFSFRYKPNTQSLWFSVPMMFKTVSTQPKEDIANWLHLAVTVNYNHRVNFFINGKLVDSKTIGGNTGKEDYLEIGKSLWGDTFKGQMSQFAIWNKVLSPKEIKSVFEGKLEADKLLYKKTNKTTVYLITIFLLVIVFVLVYLILKKRKQQKVRVEKAVVTLQFPQKNAIYLFDVFRAFDKNGNDISHEFTPTLVRLFSLILLFPRVVKRHIGSAELSDILWETETVSQQKNNRGANMHRLRKILKEFNGITLNYEDKKWKFNLDEQLFIDAVFYNEASNEKVIAYPFKNLQLSKSLKIANFDTVISQLNEQHIQKTKEICAGNLDVEDWKTLRKSASLLLSIDPLSELALKYKITALVGLNEKQLALNCFKSFAANYKVMLVQEFPLTFEECMF</sequence>
<dbReference type="GO" id="GO:0003677">
    <property type="term" value="F:DNA binding"/>
    <property type="evidence" value="ECO:0007669"/>
    <property type="project" value="TreeGrafter"/>
</dbReference>